<proteinExistence type="predicted"/>
<dbReference type="AlphaFoldDB" id="A0AAV4XI14"/>
<keyword evidence="2" id="KW-1185">Reference proteome</keyword>
<dbReference type="EMBL" id="BPLR01000266">
    <property type="protein sequence ID" value="GIY93424.1"/>
    <property type="molecule type" value="Genomic_DNA"/>
</dbReference>
<evidence type="ECO:0000313" key="1">
    <source>
        <dbReference type="EMBL" id="GIY93424.1"/>
    </source>
</evidence>
<evidence type="ECO:0000313" key="2">
    <source>
        <dbReference type="Proteomes" id="UP001054945"/>
    </source>
</evidence>
<organism evidence="1 2">
    <name type="scientific">Caerostris extrusa</name>
    <name type="common">Bark spider</name>
    <name type="synonym">Caerostris bankana</name>
    <dbReference type="NCBI Taxonomy" id="172846"/>
    <lineage>
        <taxon>Eukaryota</taxon>
        <taxon>Metazoa</taxon>
        <taxon>Ecdysozoa</taxon>
        <taxon>Arthropoda</taxon>
        <taxon>Chelicerata</taxon>
        <taxon>Arachnida</taxon>
        <taxon>Araneae</taxon>
        <taxon>Araneomorphae</taxon>
        <taxon>Entelegynae</taxon>
        <taxon>Araneoidea</taxon>
        <taxon>Araneidae</taxon>
        <taxon>Caerostris</taxon>
    </lineage>
</organism>
<reference evidence="1 2" key="1">
    <citation type="submission" date="2021-06" db="EMBL/GenBank/DDBJ databases">
        <title>Caerostris extrusa draft genome.</title>
        <authorList>
            <person name="Kono N."/>
            <person name="Arakawa K."/>
        </authorList>
    </citation>
    <scope>NUCLEOTIDE SEQUENCE [LARGE SCALE GENOMIC DNA]</scope>
</reference>
<gene>
    <name evidence="1" type="primary">AVEN_215168_1</name>
    <name evidence="1" type="ORF">CEXT_780531</name>
</gene>
<protein>
    <submittedName>
        <fullName evidence="1">Uncharacterized protein</fullName>
    </submittedName>
</protein>
<sequence>MALLPPKLRNLPPELLREESEMEIVPQSVWKIDVPSENNFLWAITLSYFTESLKIKKFQESLQNIASYIGISSKDVTKYISHMKKITKKFNPFINYYSIYLDRFMLRFVRLLETFLARKQMPNHPGNISNNNDFINKAAKFLRCAIHVCKTDGDENIDLYSSYPEENNLGNKCLRLILFQQVNKTEDDSKFINETNRSIYTEAISSLFLNILSNLFFPKCNARRRNCKLGNESCLQKHNSRRFIPFHYRTCFLKCAAALKNELRNSTDHIQSSSKPLLKELTKGLILLPEVEDVFIIIRLMCHLKIVEDLSPGVSGAKRILTIDRTFQIIGEILQNKTVSNTVTRSLLKCVLPPELVSRFIMIRDHSLGHHRASSVQGRVEMERDDDNFSYGIQKRTETNFYLT</sequence>
<accession>A0AAV4XI14</accession>
<name>A0AAV4XI14_CAEEX</name>
<comment type="caution">
    <text evidence="1">The sequence shown here is derived from an EMBL/GenBank/DDBJ whole genome shotgun (WGS) entry which is preliminary data.</text>
</comment>
<dbReference type="Proteomes" id="UP001054945">
    <property type="component" value="Unassembled WGS sequence"/>
</dbReference>